<evidence type="ECO:0000256" key="1">
    <source>
        <dbReference type="ARBA" id="ARBA00006442"/>
    </source>
</evidence>
<dbReference type="AlphaFoldDB" id="A0A485LBX0"/>
<gene>
    <name evidence="8" type="primary">Aste57867_19074</name>
    <name evidence="7" type="ORF">As57867_019010</name>
    <name evidence="8" type="ORF">ASTE57867_19074</name>
</gene>
<dbReference type="EMBL" id="VJMH01006443">
    <property type="protein sequence ID" value="KAF0689467.1"/>
    <property type="molecule type" value="Genomic_DNA"/>
</dbReference>
<sequence length="421" mass="44415">MSKQIVVVGGGYIGIQFAQELAKQLPSSSQATITVVEKNDFTFHCIGMPRALVDPSYVPKLFIPLVHALPSANTKILRGIADKIDGHSLLVREISAGDHVASAPTRVPFDYLVLATGSSYASPIKVAKGQFSRDGVETAIATTAARIQAANSVLVVGGGPVGIEVAAEIAVKYPSKHVTILDANKELVANAKMTDAFRTALAEKLARVGVKLVLGERLPQRLTSHGLTKTTLETDKGTKIESDVQLVCAGMTPNVDLVRDLDPSLVTDRGIRVTPGCQLADSRFNQVFVIGDANDHPTPKLSYTGTEQAKHVAKQLAALVRNGGRGTVKPFVSGAVEAMLVPVGPKGGVGQLPFLGGFVVGDFMIAMIKSKDYFAPKMYADWRTTYDGKEVKSSSGGMVIGAALVVAVAVAVVWRVGSSSK</sequence>
<dbReference type="Gene3D" id="3.50.50.100">
    <property type="match status" value="1"/>
</dbReference>
<evidence type="ECO:0000313" key="8">
    <source>
        <dbReference type="EMBL" id="VFT95799.1"/>
    </source>
</evidence>
<dbReference type="PANTHER" id="PTHR43735">
    <property type="entry name" value="APOPTOSIS-INDUCING FACTOR 1"/>
    <property type="match status" value="1"/>
</dbReference>
<evidence type="ECO:0000313" key="7">
    <source>
        <dbReference type="EMBL" id="KAF0689467.1"/>
    </source>
</evidence>
<evidence type="ECO:0000259" key="6">
    <source>
        <dbReference type="Pfam" id="PF07992"/>
    </source>
</evidence>
<keyword evidence="5" id="KW-0472">Membrane</keyword>
<dbReference type="OrthoDB" id="202203at2759"/>
<feature type="domain" description="FAD/NAD(P)-binding" evidence="6">
    <location>
        <begin position="4"/>
        <end position="309"/>
    </location>
</feature>
<dbReference type="GO" id="GO:0005737">
    <property type="term" value="C:cytoplasm"/>
    <property type="evidence" value="ECO:0007669"/>
    <property type="project" value="TreeGrafter"/>
</dbReference>
<dbReference type="PRINTS" id="PR00368">
    <property type="entry name" value="FADPNR"/>
</dbReference>
<evidence type="ECO:0000313" key="9">
    <source>
        <dbReference type="Proteomes" id="UP000332933"/>
    </source>
</evidence>
<dbReference type="Pfam" id="PF07992">
    <property type="entry name" value="Pyr_redox_2"/>
    <property type="match status" value="1"/>
</dbReference>
<keyword evidence="3" id="KW-0274">FAD</keyword>
<dbReference type="GO" id="GO:0050660">
    <property type="term" value="F:flavin adenine dinucleotide binding"/>
    <property type="evidence" value="ECO:0007669"/>
    <property type="project" value="TreeGrafter"/>
</dbReference>
<evidence type="ECO:0000256" key="3">
    <source>
        <dbReference type="ARBA" id="ARBA00022827"/>
    </source>
</evidence>
<reference evidence="8 9" key="1">
    <citation type="submission" date="2019-03" db="EMBL/GenBank/DDBJ databases">
        <authorList>
            <person name="Gaulin E."/>
            <person name="Dumas B."/>
        </authorList>
    </citation>
    <scope>NUCLEOTIDE SEQUENCE [LARGE SCALE GENOMIC DNA]</scope>
    <source>
        <strain evidence="8">CBS 568.67</strain>
    </source>
</reference>
<comment type="similarity">
    <text evidence="1">Belongs to the FAD-dependent oxidoreductase family.</text>
</comment>
<organism evidence="8 9">
    <name type="scientific">Aphanomyces stellatus</name>
    <dbReference type="NCBI Taxonomy" id="120398"/>
    <lineage>
        <taxon>Eukaryota</taxon>
        <taxon>Sar</taxon>
        <taxon>Stramenopiles</taxon>
        <taxon>Oomycota</taxon>
        <taxon>Saprolegniomycetes</taxon>
        <taxon>Saprolegniales</taxon>
        <taxon>Verrucalvaceae</taxon>
        <taxon>Aphanomyces</taxon>
    </lineage>
</organism>
<reference evidence="7" key="2">
    <citation type="submission" date="2019-06" db="EMBL/GenBank/DDBJ databases">
        <title>Genomics analysis of Aphanomyces spp. identifies a new class of oomycete effector associated with host adaptation.</title>
        <authorList>
            <person name="Gaulin E."/>
        </authorList>
    </citation>
    <scope>NUCLEOTIDE SEQUENCE</scope>
    <source>
        <strain evidence="7">CBS 578.67</strain>
    </source>
</reference>
<evidence type="ECO:0000256" key="4">
    <source>
        <dbReference type="ARBA" id="ARBA00023002"/>
    </source>
</evidence>
<keyword evidence="2" id="KW-0285">Flavoprotein</keyword>
<dbReference type="Proteomes" id="UP000332933">
    <property type="component" value="Unassembled WGS sequence"/>
</dbReference>
<keyword evidence="5" id="KW-1133">Transmembrane helix</keyword>
<protein>
    <submittedName>
        <fullName evidence="8">Aste57867_19074 protein</fullName>
    </submittedName>
</protein>
<evidence type="ECO:0000256" key="5">
    <source>
        <dbReference type="SAM" id="Phobius"/>
    </source>
</evidence>
<dbReference type="EMBL" id="CAADRA010006464">
    <property type="protein sequence ID" value="VFT95799.1"/>
    <property type="molecule type" value="Genomic_DNA"/>
</dbReference>
<evidence type="ECO:0000256" key="2">
    <source>
        <dbReference type="ARBA" id="ARBA00022630"/>
    </source>
</evidence>
<dbReference type="GO" id="GO:0004174">
    <property type="term" value="F:electron-transferring-flavoprotein dehydrogenase activity"/>
    <property type="evidence" value="ECO:0007669"/>
    <property type="project" value="TreeGrafter"/>
</dbReference>
<keyword evidence="4" id="KW-0560">Oxidoreductase</keyword>
<keyword evidence="9" id="KW-1185">Reference proteome</keyword>
<keyword evidence="5" id="KW-0812">Transmembrane</keyword>
<dbReference type="InterPro" id="IPR036188">
    <property type="entry name" value="FAD/NAD-bd_sf"/>
</dbReference>
<dbReference type="SUPFAM" id="SSF51905">
    <property type="entry name" value="FAD/NAD(P)-binding domain"/>
    <property type="match status" value="1"/>
</dbReference>
<proteinExistence type="inferred from homology"/>
<accession>A0A485LBX0</accession>
<dbReference type="InterPro" id="IPR023753">
    <property type="entry name" value="FAD/NAD-binding_dom"/>
</dbReference>
<feature type="transmembrane region" description="Helical" evidence="5">
    <location>
        <begin position="398"/>
        <end position="417"/>
    </location>
</feature>
<dbReference type="PANTHER" id="PTHR43735:SF3">
    <property type="entry name" value="FERROPTOSIS SUPPRESSOR PROTEIN 1"/>
    <property type="match status" value="1"/>
</dbReference>
<dbReference type="PRINTS" id="PR00411">
    <property type="entry name" value="PNDRDTASEI"/>
</dbReference>
<name>A0A485LBX0_9STRA</name>